<proteinExistence type="inferred from homology"/>
<evidence type="ECO:0000313" key="9">
    <source>
        <dbReference type="Proteomes" id="UP000027936"/>
    </source>
</evidence>
<reference evidence="8 9" key="1">
    <citation type="submission" date="2014-04" db="EMBL/GenBank/DDBJ databases">
        <title>Draft genome sequence of Bacillus azotoformans MEV2011, a (co-) denitrifying strain unable to grow in the presence of oxygen.</title>
        <authorList>
            <person name="Nielsen M."/>
            <person name="Schreiber L."/>
            <person name="Finster K."/>
            <person name="Schramm A."/>
        </authorList>
    </citation>
    <scope>NUCLEOTIDE SEQUENCE [LARGE SCALE GENOMIC DNA]</scope>
    <source>
        <strain evidence="8 9">MEV2011</strain>
    </source>
</reference>
<comment type="caution">
    <text evidence="8">The sequence shown here is derived from an EMBL/GenBank/DDBJ whole genome shotgun (WGS) entry which is preliminary data.</text>
</comment>
<evidence type="ECO:0000313" key="8">
    <source>
        <dbReference type="EMBL" id="KEF39010.1"/>
    </source>
</evidence>
<evidence type="ECO:0000256" key="1">
    <source>
        <dbReference type="ARBA" id="ARBA00002752"/>
    </source>
</evidence>
<name>A0A072P0I1_SCHAZ</name>
<feature type="binding site" evidence="7">
    <location>
        <position position="130"/>
    </location>
    <ligand>
        <name>Fe cation</name>
        <dbReference type="ChEBI" id="CHEBI:24875"/>
        <label>2</label>
    </ligand>
</feature>
<dbReference type="PANTHER" id="PTHR15497:SF1">
    <property type="entry name" value="3-HYDROXYANTHRANILATE 3,4-DIOXYGENASE"/>
    <property type="match status" value="1"/>
</dbReference>
<dbReference type="GO" id="GO:0008198">
    <property type="term" value="F:ferrous iron binding"/>
    <property type="evidence" value="ECO:0007669"/>
    <property type="project" value="UniProtKB-UniRule"/>
</dbReference>
<dbReference type="NCBIfam" id="NF009763">
    <property type="entry name" value="PRK13264.1"/>
    <property type="match status" value="1"/>
</dbReference>
<feature type="binding site" evidence="7">
    <location>
        <position position="115"/>
    </location>
    <ligand>
        <name>substrate</name>
    </ligand>
</feature>
<dbReference type="HAMAP" id="MF_00825">
    <property type="entry name" value="3_HAO"/>
    <property type="match status" value="1"/>
</dbReference>
<evidence type="ECO:0000256" key="7">
    <source>
        <dbReference type="HAMAP-Rule" id="MF_00825"/>
    </source>
</evidence>
<comment type="similarity">
    <text evidence="7">Belongs to the 3-HAO family.</text>
</comment>
<dbReference type="CDD" id="cd06123">
    <property type="entry name" value="cupin_HAO"/>
    <property type="match status" value="1"/>
</dbReference>
<keyword evidence="4 7" id="KW-0223">Dioxygenase</keyword>
<dbReference type="InterPro" id="IPR011051">
    <property type="entry name" value="RmlC_Cupin_sf"/>
</dbReference>
<dbReference type="SUPFAM" id="SSF51182">
    <property type="entry name" value="RmlC-like cupins"/>
    <property type="match status" value="1"/>
</dbReference>
<accession>A0A072P0I1</accession>
<dbReference type="AlphaFoldDB" id="A0A072P0I1"/>
<sequence length="185" mass="21406">METSQSKGSIETINLWKFIEAHKNELKPPVNNKVVWKDAELMFMLLGGPNKRRDFHVDPSEEIFYQLKGDCYVEIINKEGKREVITVKEGEIFLLPPNTPHSPHRVADTIGVVIERNRKQGELESFVWYCDECDHLMHRITVQLTDIEVQVKEAINIFNSSLELRTCKHCGHVMPEEASEWTCGE</sequence>
<comment type="catalytic activity">
    <reaction evidence="7">
        <text>3-hydroxyanthranilate + O2 = (2Z,4Z)-2-amino-3-carboxymuconate 6-semialdehyde</text>
        <dbReference type="Rhea" id="RHEA:17953"/>
        <dbReference type="ChEBI" id="CHEBI:15379"/>
        <dbReference type="ChEBI" id="CHEBI:36559"/>
        <dbReference type="ChEBI" id="CHEBI:77612"/>
        <dbReference type="EC" id="1.13.11.6"/>
    </reaction>
</comment>
<evidence type="ECO:0000256" key="6">
    <source>
        <dbReference type="ARBA" id="ARBA00023004"/>
    </source>
</evidence>
<organism evidence="8 9">
    <name type="scientific">Schinkia azotoformans MEV2011</name>
    <dbReference type="NCBI Taxonomy" id="1348973"/>
    <lineage>
        <taxon>Bacteria</taxon>
        <taxon>Bacillati</taxon>
        <taxon>Bacillota</taxon>
        <taxon>Bacilli</taxon>
        <taxon>Bacillales</taxon>
        <taxon>Bacillaceae</taxon>
        <taxon>Calidifontibacillus/Schinkia group</taxon>
        <taxon>Schinkia</taxon>
    </lineage>
</organism>
<evidence type="ECO:0000256" key="2">
    <source>
        <dbReference type="ARBA" id="ARBA00022642"/>
    </source>
</evidence>
<dbReference type="InterPro" id="IPR010329">
    <property type="entry name" value="3hydroanth_dOase"/>
</dbReference>
<comment type="function">
    <text evidence="1 7">Catalyzes the oxidative ring opening of 3-hydroxyanthranilate to 2-amino-3-carboxymuconate semialdehyde, which spontaneously cyclizes to quinolinate.</text>
</comment>
<dbReference type="RefSeq" id="WP_035195052.1">
    <property type="nucleotide sequence ID" value="NZ_JJRY01000005.1"/>
</dbReference>
<feature type="binding site" evidence="7">
    <location>
        <position position="56"/>
    </location>
    <ligand>
        <name>Fe cation</name>
        <dbReference type="ChEBI" id="CHEBI:24875"/>
        <label>1</label>
        <note>catalytic</note>
    </ligand>
</feature>
<feature type="binding site" evidence="7">
    <location>
        <position position="170"/>
    </location>
    <ligand>
        <name>Fe cation</name>
        <dbReference type="ChEBI" id="CHEBI:24875"/>
        <label>2</label>
    </ligand>
</feature>
<feature type="binding site" evidence="7">
    <location>
        <position position="167"/>
    </location>
    <ligand>
        <name>Fe cation</name>
        <dbReference type="ChEBI" id="CHEBI:24875"/>
        <label>2</label>
    </ligand>
</feature>
<dbReference type="EMBL" id="JJRY01000005">
    <property type="protein sequence ID" value="KEF39010.1"/>
    <property type="molecule type" value="Genomic_DNA"/>
</dbReference>
<feature type="binding site" evidence="7">
    <location>
        <position position="133"/>
    </location>
    <ligand>
        <name>Fe cation</name>
        <dbReference type="ChEBI" id="CHEBI:24875"/>
        <label>2</label>
    </ligand>
</feature>
<feature type="binding site" evidence="7">
    <location>
        <position position="62"/>
    </location>
    <ligand>
        <name>Fe cation</name>
        <dbReference type="ChEBI" id="CHEBI:24875"/>
        <label>1</label>
        <note>catalytic</note>
    </ligand>
</feature>
<dbReference type="OrthoDB" id="5002379at2"/>
<keyword evidence="2 7" id="KW-0662">Pyridine nucleotide biosynthesis</keyword>
<dbReference type="Proteomes" id="UP000027936">
    <property type="component" value="Unassembled WGS sequence"/>
</dbReference>
<feature type="binding site" evidence="7">
    <location>
        <position position="105"/>
    </location>
    <ligand>
        <name>substrate</name>
    </ligand>
</feature>
<comment type="cofactor">
    <cofactor evidence="7">
        <name>Fe(2+)</name>
        <dbReference type="ChEBI" id="CHEBI:29033"/>
    </cofactor>
    <text evidence="7">Binds 2 Fe(2+) ions per subunit.</text>
</comment>
<comment type="pathway">
    <text evidence="7">Cofactor biosynthesis; NAD(+) biosynthesis; quinolinate from L-kynurenine: step 3/3.</text>
</comment>
<dbReference type="PATRIC" id="fig|1348973.3.peg.1786"/>
<dbReference type="GO" id="GO:0005737">
    <property type="term" value="C:cytoplasm"/>
    <property type="evidence" value="ECO:0007669"/>
    <property type="project" value="TreeGrafter"/>
</dbReference>
<keyword evidence="6 7" id="KW-0408">Iron</keyword>
<dbReference type="PANTHER" id="PTHR15497">
    <property type="entry name" value="3-HYDROXYANTHRANILATE 3,4-DIOXYGENASE"/>
    <property type="match status" value="1"/>
</dbReference>
<dbReference type="GO" id="GO:0009435">
    <property type="term" value="P:NAD+ biosynthetic process"/>
    <property type="evidence" value="ECO:0007669"/>
    <property type="project" value="UniProtKB-UniPathway"/>
</dbReference>
<feature type="binding site" evidence="7">
    <location>
        <position position="52"/>
    </location>
    <ligand>
        <name>O2</name>
        <dbReference type="ChEBI" id="CHEBI:15379"/>
    </ligand>
</feature>
<gene>
    <name evidence="7" type="primary">nbaC</name>
    <name evidence="8" type="ORF">M670_01827</name>
</gene>
<dbReference type="Gene3D" id="2.60.120.10">
    <property type="entry name" value="Jelly Rolls"/>
    <property type="match status" value="1"/>
</dbReference>
<feature type="binding site" evidence="7">
    <location>
        <position position="62"/>
    </location>
    <ligand>
        <name>substrate</name>
    </ligand>
</feature>
<dbReference type="InterPro" id="IPR014710">
    <property type="entry name" value="RmlC-like_jellyroll"/>
</dbReference>
<keyword evidence="5 7" id="KW-0560">Oxidoreductase</keyword>
<dbReference type="GO" id="GO:0043420">
    <property type="term" value="P:anthranilate metabolic process"/>
    <property type="evidence" value="ECO:0007669"/>
    <property type="project" value="UniProtKB-UniRule"/>
</dbReference>
<dbReference type="UniPathway" id="UPA00253">
    <property type="reaction ID" value="UER00330"/>
</dbReference>
<dbReference type="GO" id="GO:0019805">
    <property type="term" value="P:quinolinate biosynthetic process"/>
    <property type="evidence" value="ECO:0007669"/>
    <property type="project" value="UniProtKB-UniRule"/>
</dbReference>
<dbReference type="GO" id="GO:0006569">
    <property type="term" value="P:L-tryptophan catabolic process"/>
    <property type="evidence" value="ECO:0007669"/>
    <property type="project" value="UniProtKB-UniRule"/>
</dbReference>
<dbReference type="Pfam" id="PF06052">
    <property type="entry name" value="3-HAO"/>
    <property type="match status" value="1"/>
</dbReference>
<evidence type="ECO:0000256" key="4">
    <source>
        <dbReference type="ARBA" id="ARBA00022964"/>
    </source>
</evidence>
<dbReference type="EC" id="1.13.11.6" evidence="7"/>
<dbReference type="NCBIfam" id="TIGR03037">
    <property type="entry name" value="anthran_nbaC"/>
    <property type="match status" value="1"/>
</dbReference>
<evidence type="ECO:0000256" key="3">
    <source>
        <dbReference type="ARBA" id="ARBA00022723"/>
    </source>
</evidence>
<evidence type="ECO:0000256" key="5">
    <source>
        <dbReference type="ARBA" id="ARBA00023002"/>
    </source>
</evidence>
<dbReference type="GO" id="GO:0000334">
    <property type="term" value="F:3-hydroxyanthranilate 3,4-dioxygenase activity"/>
    <property type="evidence" value="ECO:0007669"/>
    <property type="project" value="UniProtKB-UniRule"/>
</dbReference>
<protein>
    <recommendedName>
        <fullName evidence="7">3-hydroxyanthranilate 3,4-dioxygenase</fullName>
        <ecNumber evidence="7">1.13.11.6</ecNumber>
    </recommendedName>
    <alternativeName>
        <fullName evidence="7">3-hydroxyanthranilate oxygenase</fullName>
        <shortName evidence="7">3-HAO</shortName>
    </alternativeName>
    <alternativeName>
        <fullName evidence="7">3-hydroxyanthranilic acid dioxygenase</fullName>
        <shortName evidence="7">HAD</shortName>
    </alternativeName>
</protein>
<keyword evidence="3 7" id="KW-0479">Metal-binding</keyword>
<feature type="binding site" evidence="7">
    <location>
        <position position="101"/>
    </location>
    <ligand>
        <name>Fe cation</name>
        <dbReference type="ChEBI" id="CHEBI:24875"/>
        <label>1</label>
        <note>catalytic</note>
    </ligand>
</feature>